<proteinExistence type="predicted"/>
<evidence type="ECO:0000313" key="2">
    <source>
        <dbReference type="EMBL" id="KAF7823275.1"/>
    </source>
</evidence>
<name>A0A834TK49_9FABA</name>
<evidence type="ECO:0000313" key="3">
    <source>
        <dbReference type="Proteomes" id="UP000634136"/>
    </source>
</evidence>
<reference evidence="2" key="1">
    <citation type="submission" date="2020-09" db="EMBL/GenBank/DDBJ databases">
        <title>Genome-Enabled Discovery of Anthraquinone Biosynthesis in Senna tora.</title>
        <authorList>
            <person name="Kang S.-H."/>
            <person name="Pandey R.P."/>
            <person name="Lee C.-M."/>
            <person name="Sim J.-S."/>
            <person name="Jeong J.-T."/>
            <person name="Choi B.-S."/>
            <person name="Jung M."/>
            <person name="Ginzburg D."/>
            <person name="Zhao K."/>
            <person name="Won S.Y."/>
            <person name="Oh T.-J."/>
            <person name="Yu Y."/>
            <person name="Kim N.-H."/>
            <person name="Lee O.R."/>
            <person name="Lee T.-H."/>
            <person name="Bashyal P."/>
            <person name="Kim T.-S."/>
            <person name="Lee W.-H."/>
            <person name="Kawkins C."/>
            <person name="Kim C.-K."/>
            <person name="Kim J.S."/>
            <person name="Ahn B.O."/>
            <person name="Rhee S.Y."/>
            <person name="Sohng J.K."/>
        </authorList>
    </citation>
    <scope>NUCLEOTIDE SEQUENCE</scope>
    <source>
        <tissue evidence="2">Leaf</tissue>
    </source>
</reference>
<dbReference type="AlphaFoldDB" id="A0A834TK49"/>
<accession>A0A834TK49</accession>
<protein>
    <submittedName>
        <fullName evidence="2">Uncharacterized protein</fullName>
    </submittedName>
</protein>
<evidence type="ECO:0000256" key="1">
    <source>
        <dbReference type="SAM" id="MobiDB-lite"/>
    </source>
</evidence>
<dbReference type="EMBL" id="JAAIUW010000007">
    <property type="protein sequence ID" value="KAF7823275.1"/>
    <property type="molecule type" value="Genomic_DNA"/>
</dbReference>
<sequence>MYSKCFAVPTLASSTSLIGRLRWGRDSIFVKLMFRKANADSTLNSTDVPLSWANTMLVLNGLSVRGIMEFRRACARDGRRIAEVVGGDELRRAGGVVHGLTRHVEAELCTLFGPLGGRGGSGGPEAGPRRRCGGGDGGGGRNSGGLNRRVSSPRGEQLDRRSRAPPPGKPPRIGRKEWPRSSDTPCRRRPRSRLREHPGKPRAAASRASEPARGALPVGAAGADIEAVAAFDNNSGGMVGKAVGGVARGY</sequence>
<gene>
    <name evidence="2" type="ORF">G2W53_021419</name>
</gene>
<feature type="compositionally biased region" description="Gly residues" evidence="1">
    <location>
        <begin position="114"/>
        <end position="125"/>
    </location>
</feature>
<organism evidence="2 3">
    <name type="scientific">Senna tora</name>
    <dbReference type="NCBI Taxonomy" id="362788"/>
    <lineage>
        <taxon>Eukaryota</taxon>
        <taxon>Viridiplantae</taxon>
        <taxon>Streptophyta</taxon>
        <taxon>Embryophyta</taxon>
        <taxon>Tracheophyta</taxon>
        <taxon>Spermatophyta</taxon>
        <taxon>Magnoliopsida</taxon>
        <taxon>eudicotyledons</taxon>
        <taxon>Gunneridae</taxon>
        <taxon>Pentapetalae</taxon>
        <taxon>rosids</taxon>
        <taxon>fabids</taxon>
        <taxon>Fabales</taxon>
        <taxon>Fabaceae</taxon>
        <taxon>Caesalpinioideae</taxon>
        <taxon>Cassia clade</taxon>
        <taxon>Senna</taxon>
    </lineage>
</organism>
<comment type="caution">
    <text evidence="2">The sequence shown here is derived from an EMBL/GenBank/DDBJ whole genome shotgun (WGS) entry which is preliminary data.</text>
</comment>
<feature type="compositionally biased region" description="Low complexity" evidence="1">
    <location>
        <begin position="201"/>
        <end position="215"/>
    </location>
</feature>
<feature type="compositionally biased region" description="Gly residues" evidence="1">
    <location>
        <begin position="134"/>
        <end position="143"/>
    </location>
</feature>
<feature type="region of interest" description="Disordered" evidence="1">
    <location>
        <begin position="113"/>
        <end position="215"/>
    </location>
</feature>
<dbReference type="OrthoDB" id="1743096at2759"/>
<keyword evidence="3" id="KW-1185">Reference proteome</keyword>
<dbReference type="Proteomes" id="UP000634136">
    <property type="component" value="Unassembled WGS sequence"/>
</dbReference>